<dbReference type="KEGG" id="spar:SPRG_06843"/>
<dbReference type="SUPFAM" id="SSF48403">
    <property type="entry name" value="Ankyrin repeat"/>
    <property type="match status" value="1"/>
</dbReference>
<organism evidence="1 2">
    <name type="scientific">Saprolegnia parasitica (strain CBS 223.65)</name>
    <dbReference type="NCBI Taxonomy" id="695850"/>
    <lineage>
        <taxon>Eukaryota</taxon>
        <taxon>Sar</taxon>
        <taxon>Stramenopiles</taxon>
        <taxon>Oomycota</taxon>
        <taxon>Saprolegniomycetes</taxon>
        <taxon>Saprolegniales</taxon>
        <taxon>Saprolegniaceae</taxon>
        <taxon>Saprolegnia</taxon>
    </lineage>
</organism>
<reference evidence="1 2" key="1">
    <citation type="journal article" date="2013" name="PLoS Genet.">
        <title>Distinctive expansion of potential virulence genes in the genome of the oomycete fish pathogen Saprolegnia parasitica.</title>
        <authorList>
            <person name="Jiang R.H."/>
            <person name="de Bruijn I."/>
            <person name="Haas B.J."/>
            <person name="Belmonte R."/>
            <person name="Lobach L."/>
            <person name="Christie J."/>
            <person name="van den Ackerveken G."/>
            <person name="Bottin A."/>
            <person name="Bulone V."/>
            <person name="Diaz-Moreno S.M."/>
            <person name="Dumas B."/>
            <person name="Fan L."/>
            <person name="Gaulin E."/>
            <person name="Govers F."/>
            <person name="Grenville-Briggs L.J."/>
            <person name="Horner N.R."/>
            <person name="Levin J.Z."/>
            <person name="Mammella M."/>
            <person name="Meijer H.J."/>
            <person name="Morris P."/>
            <person name="Nusbaum C."/>
            <person name="Oome S."/>
            <person name="Phillips A.J."/>
            <person name="van Rooyen D."/>
            <person name="Rzeszutek E."/>
            <person name="Saraiva M."/>
            <person name="Secombes C.J."/>
            <person name="Seidl M.F."/>
            <person name="Snel B."/>
            <person name="Stassen J.H."/>
            <person name="Sykes S."/>
            <person name="Tripathy S."/>
            <person name="van den Berg H."/>
            <person name="Vega-Arreguin J.C."/>
            <person name="Wawra S."/>
            <person name="Young S.K."/>
            <person name="Zeng Q."/>
            <person name="Dieguez-Uribeondo J."/>
            <person name="Russ C."/>
            <person name="Tyler B.M."/>
            <person name="van West P."/>
        </authorList>
    </citation>
    <scope>NUCLEOTIDE SEQUENCE [LARGE SCALE GENOMIC DNA]</scope>
    <source>
        <strain evidence="1 2">CBS 223.65</strain>
    </source>
</reference>
<dbReference type="InterPro" id="IPR036770">
    <property type="entry name" value="Ankyrin_rpt-contain_sf"/>
</dbReference>
<dbReference type="GeneID" id="24129166"/>
<sequence length="245" mass="27114">MLAVFTSSDLLRTICAYQGGVYDICREPWVAKPWVRATAADLGASSSFHRDSWGISAFEFDLFHFQLHFGPWYASHGVDGAKRLVACKPKLLSWVLEHSVRHGDADLLAALPATTHTTPTMINVAAYYGHLRILQLLMGRQAPGFSSAAVHAAAYRGHMHVVTWLVARGAGHLDVVKYLYGAQSLRNISLAINKAAVHGHVHVFDYLYRATQQACSTSALEFAQRRGHTKLLAYLSANHIEARDY</sequence>
<dbReference type="RefSeq" id="XP_012201700.1">
    <property type="nucleotide sequence ID" value="XM_012346310.1"/>
</dbReference>
<evidence type="ECO:0000313" key="2">
    <source>
        <dbReference type="Proteomes" id="UP000030745"/>
    </source>
</evidence>
<dbReference type="Gene3D" id="1.25.40.20">
    <property type="entry name" value="Ankyrin repeat-containing domain"/>
    <property type="match status" value="1"/>
</dbReference>
<dbReference type="AlphaFoldDB" id="A0A067CEG8"/>
<evidence type="ECO:0000313" key="1">
    <source>
        <dbReference type="EMBL" id="KDO27575.1"/>
    </source>
</evidence>
<dbReference type="InterPro" id="IPR052050">
    <property type="entry name" value="SecEffector_AnkRepeat"/>
</dbReference>
<protein>
    <submittedName>
        <fullName evidence="1">Uncharacterized protein</fullName>
    </submittedName>
</protein>
<proteinExistence type="predicted"/>
<accession>A0A067CEG8</accession>
<name>A0A067CEG8_SAPPC</name>
<gene>
    <name evidence="1" type="ORF">SPRG_06843</name>
</gene>
<dbReference type="Pfam" id="PF13637">
    <property type="entry name" value="Ank_4"/>
    <property type="match status" value="1"/>
</dbReference>
<dbReference type="Proteomes" id="UP000030745">
    <property type="component" value="Unassembled WGS sequence"/>
</dbReference>
<keyword evidence="2" id="KW-1185">Reference proteome</keyword>
<dbReference type="VEuPathDB" id="FungiDB:SPRG_06843"/>
<dbReference type="PANTHER" id="PTHR46586:SF3">
    <property type="entry name" value="ANKYRIN REPEAT-CONTAINING PROTEIN"/>
    <property type="match status" value="1"/>
</dbReference>
<dbReference type="STRING" id="695850.A0A067CEG8"/>
<dbReference type="InterPro" id="IPR002110">
    <property type="entry name" value="Ankyrin_rpt"/>
</dbReference>
<dbReference type="PANTHER" id="PTHR46586">
    <property type="entry name" value="ANKYRIN REPEAT-CONTAINING PROTEIN"/>
    <property type="match status" value="1"/>
</dbReference>
<dbReference type="OMA" id="LRTICAY"/>
<dbReference type="EMBL" id="KK583216">
    <property type="protein sequence ID" value="KDO27575.1"/>
    <property type="molecule type" value="Genomic_DNA"/>
</dbReference>
<dbReference type="OrthoDB" id="4429489at2759"/>